<dbReference type="STRING" id="135651.G0NGM4"/>
<dbReference type="HOGENOM" id="CLU_055511_0_0_1"/>
<dbReference type="OrthoDB" id="5909860at2759"/>
<gene>
    <name evidence="1" type="ORF">CAEBREN_06822</name>
</gene>
<dbReference type="InParanoid" id="G0NGM4"/>
<organism evidence="2">
    <name type="scientific">Caenorhabditis brenneri</name>
    <name type="common">Nematode worm</name>
    <dbReference type="NCBI Taxonomy" id="135651"/>
    <lineage>
        <taxon>Eukaryota</taxon>
        <taxon>Metazoa</taxon>
        <taxon>Ecdysozoa</taxon>
        <taxon>Nematoda</taxon>
        <taxon>Chromadorea</taxon>
        <taxon>Rhabditida</taxon>
        <taxon>Rhabditina</taxon>
        <taxon>Rhabditomorpha</taxon>
        <taxon>Rhabditoidea</taxon>
        <taxon>Rhabditidae</taxon>
        <taxon>Peloderinae</taxon>
        <taxon>Caenorhabditis</taxon>
    </lineage>
</organism>
<dbReference type="EMBL" id="GL379881">
    <property type="protein sequence ID" value="EGT60075.1"/>
    <property type="molecule type" value="Genomic_DNA"/>
</dbReference>
<dbReference type="eggNOG" id="ENOG502RUH6">
    <property type="taxonomic scope" value="Eukaryota"/>
</dbReference>
<dbReference type="PANTHER" id="PTHR21503">
    <property type="entry name" value="F-BOX-CONTAINING HYPOTHETICAL PROTEIN C.ELEGANS"/>
    <property type="match status" value="1"/>
</dbReference>
<sequence length="385" mass="43352">MDHSTGQCIENFVNLSSGQKLPEQNQSLLGIAVDFHKGDGNNEGVTTLDSFSALPPVARKDSNMELIQMMPKSLEDLPQLPLGEIMKKVDMVEIIDLALSSLHVRDTAISLRLSASSIKWIILAPGHFVIHIVPMDPNQNRIIFKLAQESSAIFHPACVNYHRVQIARSRSVFTVKCGSDVEENLNLLNDLTKTILEFVAVKEFNFQSNIYDDFPFAITKSFGSFLLSGGSLTSCQMKTLMEEISVDIFKLENVFYADSGDKVFQMKHREMRFPLPSWMCLQDLIDSKCEKLHITPLLKPSAKSSPKPKGFIDAVKGWMTSMMAQFKFFTSTYESPMVEFRKKVISELQSHGVNKQLDGWTIERSDGRKAVVNFTRSDLCLNLID</sequence>
<evidence type="ECO:0000313" key="2">
    <source>
        <dbReference type="Proteomes" id="UP000008068"/>
    </source>
</evidence>
<dbReference type="Proteomes" id="UP000008068">
    <property type="component" value="Unassembled WGS sequence"/>
</dbReference>
<keyword evidence="2" id="KW-1185">Reference proteome</keyword>
<evidence type="ECO:0008006" key="3">
    <source>
        <dbReference type="Google" id="ProtNLM"/>
    </source>
</evidence>
<accession>G0NGM4</accession>
<dbReference type="AlphaFoldDB" id="G0NGM4"/>
<protein>
    <recommendedName>
        <fullName evidence="3">F-box domain-containing protein</fullName>
    </recommendedName>
</protein>
<proteinExistence type="predicted"/>
<name>G0NGM4_CAEBE</name>
<evidence type="ECO:0000313" key="1">
    <source>
        <dbReference type="EMBL" id="EGT60075.1"/>
    </source>
</evidence>
<dbReference type="PANTHER" id="PTHR21503:SF8">
    <property type="entry name" value="F-BOX ASSOCIATED DOMAIN-CONTAINING PROTEIN-RELATED"/>
    <property type="match status" value="1"/>
</dbReference>
<reference evidence="2" key="1">
    <citation type="submission" date="2011-07" db="EMBL/GenBank/DDBJ databases">
        <authorList>
            <consortium name="Caenorhabditis brenneri Sequencing and Analysis Consortium"/>
            <person name="Wilson R.K."/>
        </authorList>
    </citation>
    <scope>NUCLEOTIDE SEQUENCE [LARGE SCALE GENOMIC DNA]</scope>
    <source>
        <strain evidence="2">PB2801</strain>
    </source>
</reference>